<dbReference type="GO" id="GO:0005737">
    <property type="term" value="C:cytoplasm"/>
    <property type="evidence" value="ECO:0007669"/>
    <property type="project" value="TreeGrafter"/>
</dbReference>
<dbReference type="SUPFAM" id="SSF100950">
    <property type="entry name" value="NagB/RpiA/CoA transferase-like"/>
    <property type="match status" value="1"/>
</dbReference>
<proteinExistence type="predicted"/>
<dbReference type="GO" id="GO:0016874">
    <property type="term" value="F:ligase activity"/>
    <property type="evidence" value="ECO:0007669"/>
    <property type="project" value="UniProtKB-KW"/>
</dbReference>
<reference evidence="1 2" key="1">
    <citation type="submission" date="2016-10" db="EMBL/GenBank/DDBJ databases">
        <authorList>
            <person name="de Groot N.N."/>
        </authorList>
    </citation>
    <scope>NUCLEOTIDE SEQUENCE [LARGE SCALE GENOMIC DNA]</scope>
    <source>
        <strain evidence="1 2">CPCC 201259</strain>
    </source>
</reference>
<protein>
    <submittedName>
        <fullName evidence="1">5-formyltetrahydrofolate cyclo-ligase</fullName>
    </submittedName>
</protein>
<name>A0A1I5ATK4_9PSEU</name>
<dbReference type="Pfam" id="PF01812">
    <property type="entry name" value="5-FTHF_cyc-lig"/>
    <property type="match status" value="1"/>
</dbReference>
<dbReference type="InterPro" id="IPR037171">
    <property type="entry name" value="NagB/RpiA_transferase-like"/>
</dbReference>
<accession>A0A1I5ATK4</accession>
<evidence type="ECO:0000313" key="1">
    <source>
        <dbReference type="EMBL" id="SFN65722.1"/>
    </source>
</evidence>
<dbReference type="InterPro" id="IPR002698">
    <property type="entry name" value="FTHF_cligase"/>
</dbReference>
<dbReference type="STRING" id="455193.SAMN05421805_1061"/>
<keyword evidence="1" id="KW-0436">Ligase</keyword>
<dbReference type="AlphaFoldDB" id="A0A1I5ATK4"/>
<dbReference type="PANTHER" id="PTHR13017">
    <property type="entry name" value="5-FORMYLTETRAHYDROFOLATE CYCLO-LIGASE-RELATED"/>
    <property type="match status" value="1"/>
</dbReference>
<organism evidence="1 2">
    <name type="scientific">Saccharopolyspora antimicrobica</name>
    <dbReference type="NCBI Taxonomy" id="455193"/>
    <lineage>
        <taxon>Bacteria</taxon>
        <taxon>Bacillati</taxon>
        <taxon>Actinomycetota</taxon>
        <taxon>Actinomycetes</taxon>
        <taxon>Pseudonocardiales</taxon>
        <taxon>Pseudonocardiaceae</taxon>
        <taxon>Saccharopolyspora</taxon>
    </lineage>
</organism>
<sequence>MARTEVNACKDTIRNRVWDLLDRHGADAEAGSAHGRIPNFIGADAAADRLAELQVWQDAAVVKAVPDKAQLPARARALREGKLVYMAVPKLAQPQPFYLLDPAELTVAPEEAASSRVAASIARNIGLDELRPVDLIICGSVAVNH</sequence>
<dbReference type="PANTHER" id="PTHR13017:SF0">
    <property type="entry name" value="METHENYLTETRAHYDROFOLATE SYNTHASE DOMAIN-CONTAINING PROTEIN"/>
    <property type="match status" value="1"/>
</dbReference>
<evidence type="ECO:0000313" key="2">
    <source>
        <dbReference type="Proteomes" id="UP000199398"/>
    </source>
</evidence>
<dbReference type="Proteomes" id="UP000199398">
    <property type="component" value="Unassembled WGS sequence"/>
</dbReference>
<gene>
    <name evidence="1" type="ORF">SAMN05421805_1061</name>
</gene>
<dbReference type="EMBL" id="FOUP01000006">
    <property type="protein sequence ID" value="SFN65722.1"/>
    <property type="molecule type" value="Genomic_DNA"/>
</dbReference>
<feature type="non-terminal residue" evidence="1">
    <location>
        <position position="145"/>
    </location>
</feature>